<sequence>MVDQAKERARTVVKISDFSSIKEKLSSFSFRSTTTKAIAIALGLMTFQRLSGVSAVVYYTVDIFRGAGTSIPPTTATIIVGVVSVIASATSACLVDRVGRRFLLIMSDAVMAISLAVMGIYFVYKDSGMNMQGVGWLPVVVICIFISIFRAGLGPIPWFMMAEVLPIEVKSWATSAVVCYTWICTFLITRLFLVVVDAIGFANTYLLMSSVATVGLFFILYCVPETKNKSPQEIREIISGEYKVRYRKMRGYEFNDG</sequence>
<reference evidence="7" key="1">
    <citation type="submission" date="2015-11" db="EMBL/GenBank/DDBJ databases">
        <title>De novo transcriptome assembly of four potential Pierce s Disease insect vectors from Arizona vineyards.</title>
        <authorList>
            <person name="Tassone E.E."/>
        </authorList>
    </citation>
    <scope>NUCLEOTIDE SEQUENCE</scope>
</reference>
<dbReference type="EMBL" id="GECU01020387">
    <property type="protein sequence ID" value="JAS87319.1"/>
    <property type="molecule type" value="Transcribed_RNA"/>
</dbReference>
<dbReference type="PROSITE" id="PS50850">
    <property type="entry name" value="MFS"/>
    <property type="match status" value="1"/>
</dbReference>
<evidence type="ECO:0000259" key="6">
    <source>
        <dbReference type="PROSITE" id="PS50850"/>
    </source>
</evidence>
<dbReference type="InterPro" id="IPR050549">
    <property type="entry name" value="MFS_Trehalose_Transporter"/>
</dbReference>
<protein>
    <recommendedName>
        <fullName evidence="6">Major facilitator superfamily (MFS) profile domain-containing protein</fullName>
    </recommendedName>
</protein>
<keyword evidence="2 5" id="KW-0812">Transmembrane</keyword>
<name>A0A1B6IA19_9HEMI</name>
<dbReference type="Gene3D" id="1.20.1250.20">
    <property type="entry name" value="MFS general substrate transporter like domains"/>
    <property type="match status" value="1"/>
</dbReference>
<dbReference type="Pfam" id="PF00083">
    <property type="entry name" value="Sugar_tr"/>
    <property type="match status" value="1"/>
</dbReference>
<accession>A0A1B6IA19</accession>
<dbReference type="PANTHER" id="PTHR48021">
    <property type="match status" value="1"/>
</dbReference>
<dbReference type="InterPro" id="IPR003663">
    <property type="entry name" value="Sugar/inositol_transpt"/>
</dbReference>
<dbReference type="InterPro" id="IPR005829">
    <property type="entry name" value="Sugar_transporter_CS"/>
</dbReference>
<feature type="transmembrane region" description="Helical" evidence="5">
    <location>
        <begin position="73"/>
        <end position="95"/>
    </location>
</feature>
<evidence type="ECO:0000313" key="7">
    <source>
        <dbReference type="EMBL" id="JAS83791.1"/>
    </source>
</evidence>
<evidence type="ECO:0000256" key="3">
    <source>
        <dbReference type="ARBA" id="ARBA00022989"/>
    </source>
</evidence>
<comment type="subcellular location">
    <subcellularLocation>
        <location evidence="1">Membrane</location>
        <topology evidence="1">Multi-pass membrane protein</topology>
    </subcellularLocation>
</comment>
<evidence type="ECO:0000256" key="2">
    <source>
        <dbReference type="ARBA" id="ARBA00022692"/>
    </source>
</evidence>
<organism evidence="7">
    <name type="scientific">Homalodisca liturata</name>
    <dbReference type="NCBI Taxonomy" id="320908"/>
    <lineage>
        <taxon>Eukaryota</taxon>
        <taxon>Metazoa</taxon>
        <taxon>Ecdysozoa</taxon>
        <taxon>Arthropoda</taxon>
        <taxon>Hexapoda</taxon>
        <taxon>Insecta</taxon>
        <taxon>Pterygota</taxon>
        <taxon>Neoptera</taxon>
        <taxon>Paraneoptera</taxon>
        <taxon>Hemiptera</taxon>
        <taxon>Auchenorrhyncha</taxon>
        <taxon>Membracoidea</taxon>
        <taxon>Cicadellidae</taxon>
        <taxon>Cicadellinae</taxon>
        <taxon>Proconiini</taxon>
        <taxon>Homalodisca</taxon>
    </lineage>
</organism>
<proteinExistence type="predicted"/>
<feature type="transmembrane region" description="Helical" evidence="5">
    <location>
        <begin position="136"/>
        <end position="160"/>
    </location>
</feature>
<dbReference type="InterPro" id="IPR036259">
    <property type="entry name" value="MFS_trans_sf"/>
</dbReference>
<feature type="domain" description="Major facilitator superfamily (MFS) profile" evidence="6">
    <location>
        <begin position="1"/>
        <end position="227"/>
    </location>
</feature>
<dbReference type="GO" id="GO:0022857">
    <property type="term" value="F:transmembrane transporter activity"/>
    <property type="evidence" value="ECO:0007669"/>
    <property type="project" value="InterPro"/>
</dbReference>
<gene>
    <name evidence="7" type="ORF">g.4913</name>
    <name evidence="8" type="ORF">g.4914</name>
</gene>
<dbReference type="PRINTS" id="PR00171">
    <property type="entry name" value="SUGRTRNSPORT"/>
</dbReference>
<dbReference type="AlphaFoldDB" id="A0A1B6IA19"/>
<dbReference type="InterPro" id="IPR020846">
    <property type="entry name" value="MFS_dom"/>
</dbReference>
<dbReference type="PROSITE" id="PS00216">
    <property type="entry name" value="SUGAR_TRANSPORT_1"/>
    <property type="match status" value="1"/>
</dbReference>
<keyword evidence="4 5" id="KW-0472">Membrane</keyword>
<evidence type="ECO:0000313" key="8">
    <source>
        <dbReference type="EMBL" id="JAS87319.1"/>
    </source>
</evidence>
<feature type="transmembrane region" description="Helical" evidence="5">
    <location>
        <begin position="102"/>
        <end position="124"/>
    </location>
</feature>
<dbReference type="PANTHER" id="PTHR48021:SF1">
    <property type="entry name" value="GH07001P-RELATED"/>
    <property type="match status" value="1"/>
</dbReference>
<evidence type="ECO:0000256" key="4">
    <source>
        <dbReference type="ARBA" id="ARBA00023136"/>
    </source>
</evidence>
<keyword evidence="3 5" id="KW-1133">Transmembrane helix</keyword>
<feature type="transmembrane region" description="Helical" evidence="5">
    <location>
        <begin position="205"/>
        <end position="223"/>
    </location>
</feature>
<dbReference type="GO" id="GO:0016020">
    <property type="term" value="C:membrane"/>
    <property type="evidence" value="ECO:0007669"/>
    <property type="project" value="UniProtKB-SubCell"/>
</dbReference>
<feature type="transmembrane region" description="Helical" evidence="5">
    <location>
        <begin position="37"/>
        <end position="61"/>
    </location>
</feature>
<dbReference type="InterPro" id="IPR005828">
    <property type="entry name" value="MFS_sugar_transport-like"/>
</dbReference>
<evidence type="ECO:0000256" key="1">
    <source>
        <dbReference type="ARBA" id="ARBA00004141"/>
    </source>
</evidence>
<dbReference type="EMBL" id="GECU01023915">
    <property type="protein sequence ID" value="JAS83791.1"/>
    <property type="molecule type" value="Transcribed_RNA"/>
</dbReference>
<dbReference type="SUPFAM" id="SSF103473">
    <property type="entry name" value="MFS general substrate transporter"/>
    <property type="match status" value="1"/>
</dbReference>
<evidence type="ECO:0000256" key="5">
    <source>
        <dbReference type="SAM" id="Phobius"/>
    </source>
</evidence>
<feature type="transmembrane region" description="Helical" evidence="5">
    <location>
        <begin position="172"/>
        <end position="193"/>
    </location>
</feature>